<evidence type="ECO:0000313" key="1">
    <source>
        <dbReference type="EMBL" id="GAI69473.1"/>
    </source>
</evidence>
<dbReference type="AlphaFoldDB" id="X1QMM9"/>
<name>X1QMM9_9ZZZZ</name>
<gene>
    <name evidence="1" type="ORF">S12H4_09116</name>
</gene>
<feature type="non-terminal residue" evidence="1">
    <location>
        <position position="1"/>
    </location>
</feature>
<sequence length="78" mass="9135">DDHLQGYAISGKPDYFVAVLYNPATHWLPDPEDGRQLKNCQAWILKYDRHYSRWSVEAWNKSIGDRAFSKLARRLLAD</sequence>
<dbReference type="EMBL" id="BARW01003639">
    <property type="protein sequence ID" value="GAI69473.1"/>
    <property type="molecule type" value="Genomic_DNA"/>
</dbReference>
<accession>X1QMM9</accession>
<reference evidence="1" key="1">
    <citation type="journal article" date="2014" name="Front. Microbiol.">
        <title>High frequency of phylogenetically diverse reductive dehalogenase-homologous genes in deep subseafloor sedimentary metagenomes.</title>
        <authorList>
            <person name="Kawai M."/>
            <person name="Futagami T."/>
            <person name="Toyoda A."/>
            <person name="Takaki Y."/>
            <person name="Nishi S."/>
            <person name="Hori S."/>
            <person name="Arai W."/>
            <person name="Tsubouchi T."/>
            <person name="Morono Y."/>
            <person name="Uchiyama I."/>
            <person name="Ito T."/>
            <person name="Fujiyama A."/>
            <person name="Inagaki F."/>
            <person name="Takami H."/>
        </authorList>
    </citation>
    <scope>NUCLEOTIDE SEQUENCE</scope>
    <source>
        <strain evidence="1">Expedition CK06-06</strain>
    </source>
</reference>
<comment type="caution">
    <text evidence="1">The sequence shown here is derived from an EMBL/GenBank/DDBJ whole genome shotgun (WGS) entry which is preliminary data.</text>
</comment>
<protein>
    <submittedName>
        <fullName evidence="1">Uncharacterized protein</fullName>
    </submittedName>
</protein>
<proteinExistence type="predicted"/>
<organism evidence="1">
    <name type="scientific">marine sediment metagenome</name>
    <dbReference type="NCBI Taxonomy" id="412755"/>
    <lineage>
        <taxon>unclassified sequences</taxon>
        <taxon>metagenomes</taxon>
        <taxon>ecological metagenomes</taxon>
    </lineage>
</organism>